<evidence type="ECO:0000313" key="2">
    <source>
        <dbReference type="Proteomes" id="UP001652622"/>
    </source>
</evidence>
<sequence>MTKSSTRKHVYLEKIPWSCAGLTSWKEVSPGMADSDSLGIAEMVKRVAERQNTQACEIQKSKEVLTQMQAQLRDLEIQRNSVVAERRAVERETYFSEEALATTRGHLKDLEAQISASHGENVKLSQEVEVLQEELETKVLGNRAYYEKMAAHRNRFEEAESKLPFVVELVTKRATVQQLMEKKEGLVASLHEKEEQDMVGQVQDEISCLQSEIKVLKEAVGEKENAIRDEKSRHAMLQKEIELQRKRSEAVLRRLRCQVNNLELERRQRRLKMQQLEGEAEELRKMLQATDE</sequence>
<dbReference type="InParanoid" id="A0A6P9BX52"/>
<keyword evidence="2" id="KW-1185">Reference proteome</keyword>
<gene>
    <name evidence="3" type="primary">CCDC122</name>
</gene>
<dbReference type="OMA" id="FMTELYE"/>
<dbReference type="CTD" id="160857"/>
<dbReference type="GeneID" id="117664936"/>
<reference evidence="3" key="1">
    <citation type="submission" date="2025-08" db="UniProtKB">
        <authorList>
            <consortium name="RefSeq"/>
        </authorList>
    </citation>
    <scope>IDENTIFICATION</scope>
    <source>
        <tissue evidence="3">Blood</tissue>
    </source>
</reference>
<dbReference type="RefSeq" id="XP_034272291.1">
    <property type="nucleotide sequence ID" value="XM_034416400.2"/>
</dbReference>
<accession>A0A6P9BX52</accession>
<evidence type="ECO:0000313" key="3">
    <source>
        <dbReference type="RefSeq" id="XP_034272291.1"/>
    </source>
</evidence>
<protein>
    <submittedName>
        <fullName evidence="3">Coiled-coil domain-containing protein 122 isoform X1</fullName>
    </submittedName>
</protein>
<proteinExistence type="predicted"/>
<keyword evidence="1" id="KW-0175">Coiled coil</keyword>
<dbReference type="FunCoup" id="A0A6P9BX52">
    <property type="interactions" value="9"/>
</dbReference>
<dbReference type="AlphaFoldDB" id="A0A6P9BX52"/>
<organism evidence="2 3">
    <name type="scientific">Pantherophis guttatus</name>
    <name type="common">Corn snake</name>
    <name type="synonym">Elaphe guttata</name>
    <dbReference type="NCBI Taxonomy" id="94885"/>
    <lineage>
        <taxon>Eukaryota</taxon>
        <taxon>Metazoa</taxon>
        <taxon>Chordata</taxon>
        <taxon>Craniata</taxon>
        <taxon>Vertebrata</taxon>
        <taxon>Euteleostomi</taxon>
        <taxon>Lepidosauria</taxon>
        <taxon>Squamata</taxon>
        <taxon>Bifurcata</taxon>
        <taxon>Unidentata</taxon>
        <taxon>Episquamata</taxon>
        <taxon>Toxicofera</taxon>
        <taxon>Serpentes</taxon>
        <taxon>Colubroidea</taxon>
        <taxon>Colubridae</taxon>
        <taxon>Colubrinae</taxon>
        <taxon>Pantherophis</taxon>
    </lineage>
</organism>
<feature type="coiled-coil region" evidence="1">
    <location>
        <begin position="58"/>
        <end position="286"/>
    </location>
</feature>
<dbReference type="KEGG" id="pgut:117664936"/>
<dbReference type="Proteomes" id="UP001652622">
    <property type="component" value="Unplaced"/>
</dbReference>
<evidence type="ECO:0000256" key="1">
    <source>
        <dbReference type="SAM" id="Coils"/>
    </source>
</evidence>
<name>A0A6P9BX52_PANGU</name>